<dbReference type="GO" id="GO:0031177">
    <property type="term" value="F:phosphopantetheine binding"/>
    <property type="evidence" value="ECO:0007669"/>
    <property type="project" value="InterPro"/>
</dbReference>
<dbReference type="PROSITE" id="PS00012">
    <property type="entry name" value="PHOSPHOPANTETHEINE"/>
    <property type="match status" value="1"/>
</dbReference>
<proteinExistence type="predicted"/>
<protein>
    <recommendedName>
        <fullName evidence="3">Carrier domain-containing protein</fullName>
    </recommendedName>
</protein>
<accession>A0A246RG63</accession>
<dbReference type="Gene3D" id="1.10.1200.10">
    <property type="entry name" value="ACP-like"/>
    <property type="match status" value="1"/>
</dbReference>
<comment type="caution">
    <text evidence="4">The sequence shown here is derived from an EMBL/GenBank/DDBJ whole genome shotgun (WGS) entry which is preliminary data.</text>
</comment>
<feature type="domain" description="Carrier" evidence="3">
    <location>
        <begin position="7"/>
        <end position="81"/>
    </location>
</feature>
<reference evidence="4 5" key="1">
    <citation type="submission" date="2017-03" db="EMBL/GenBank/DDBJ databases">
        <title>Whole genome sequence of Micromonospora wenchangensis, isolated from mangrove soil.</title>
        <authorList>
            <person name="Yang H."/>
        </authorList>
    </citation>
    <scope>NUCLEOTIDE SEQUENCE [LARGE SCALE GENOMIC DNA]</scope>
    <source>
        <strain evidence="4 5">CCTCC AA 2012002</strain>
    </source>
</reference>
<dbReference type="EMBL" id="MZMV01000051">
    <property type="protein sequence ID" value="OWV02765.1"/>
    <property type="molecule type" value="Genomic_DNA"/>
</dbReference>
<dbReference type="PROSITE" id="PS50075">
    <property type="entry name" value="CARRIER"/>
    <property type="match status" value="1"/>
</dbReference>
<dbReference type="Proteomes" id="UP000197174">
    <property type="component" value="Unassembled WGS sequence"/>
</dbReference>
<evidence type="ECO:0000259" key="3">
    <source>
        <dbReference type="PROSITE" id="PS50075"/>
    </source>
</evidence>
<evidence type="ECO:0000313" key="4">
    <source>
        <dbReference type="EMBL" id="OWV02765.1"/>
    </source>
</evidence>
<dbReference type="InterPro" id="IPR009081">
    <property type="entry name" value="PP-bd_ACP"/>
</dbReference>
<dbReference type="SMART" id="SM01294">
    <property type="entry name" value="PKS_PP_betabranch"/>
    <property type="match status" value="1"/>
</dbReference>
<keyword evidence="5" id="KW-1185">Reference proteome</keyword>
<gene>
    <name evidence="4" type="ORF">B5D80_24725</name>
</gene>
<dbReference type="InterPro" id="IPR006162">
    <property type="entry name" value="Ppantetheine_attach_site"/>
</dbReference>
<sequence>MGGTASVTTTDLHENMTSICAEVLHRSTVGPDDDLVELGMDSVGAVEIVTRVEAAYGVDVVDVIFDTPTVNRLCAVVESAAVRDESHA</sequence>
<dbReference type="SUPFAM" id="SSF47336">
    <property type="entry name" value="ACP-like"/>
    <property type="match status" value="1"/>
</dbReference>
<dbReference type="InterPro" id="IPR020806">
    <property type="entry name" value="PKS_PP-bd"/>
</dbReference>
<organism evidence="4 5">
    <name type="scientific">Micromonospora wenchangensis</name>
    <dbReference type="NCBI Taxonomy" id="1185415"/>
    <lineage>
        <taxon>Bacteria</taxon>
        <taxon>Bacillati</taxon>
        <taxon>Actinomycetota</taxon>
        <taxon>Actinomycetes</taxon>
        <taxon>Micromonosporales</taxon>
        <taxon>Micromonosporaceae</taxon>
        <taxon>Micromonospora</taxon>
    </lineage>
</organism>
<dbReference type="AlphaFoldDB" id="A0A246RG63"/>
<evidence type="ECO:0000256" key="2">
    <source>
        <dbReference type="ARBA" id="ARBA00022553"/>
    </source>
</evidence>
<keyword evidence="1" id="KW-0596">Phosphopantetheine</keyword>
<evidence type="ECO:0000256" key="1">
    <source>
        <dbReference type="ARBA" id="ARBA00022450"/>
    </source>
</evidence>
<dbReference type="SMART" id="SM00823">
    <property type="entry name" value="PKS_PP"/>
    <property type="match status" value="1"/>
</dbReference>
<evidence type="ECO:0000313" key="5">
    <source>
        <dbReference type="Proteomes" id="UP000197174"/>
    </source>
</evidence>
<dbReference type="Pfam" id="PF00550">
    <property type="entry name" value="PP-binding"/>
    <property type="match status" value="1"/>
</dbReference>
<dbReference type="InterPro" id="IPR036736">
    <property type="entry name" value="ACP-like_sf"/>
</dbReference>
<name>A0A246RG63_9ACTN</name>
<keyword evidence="2" id="KW-0597">Phosphoprotein</keyword>